<reference evidence="1 2" key="1">
    <citation type="submission" date="2021-08" db="EMBL/GenBank/DDBJ databases">
        <title>Draft Genome Sequence of Phanerochaete sordida strain YK-624.</title>
        <authorList>
            <person name="Mori T."/>
            <person name="Dohra H."/>
            <person name="Suzuki T."/>
            <person name="Kawagishi H."/>
            <person name="Hirai H."/>
        </authorList>
    </citation>
    <scope>NUCLEOTIDE SEQUENCE [LARGE SCALE GENOMIC DNA]</scope>
    <source>
        <strain evidence="1 2">YK-624</strain>
    </source>
</reference>
<sequence>MCQQVLLVNRHRGCQHNVPQYHTGETFDCGQPNCALSSAHAHADTYPCKCNRIYVDYIRVQNLIQEKCDACKEAELGAYSNRGRHY</sequence>
<gene>
    <name evidence="1" type="ORF">PsYK624_128050</name>
</gene>
<keyword evidence="2" id="KW-1185">Reference proteome</keyword>
<dbReference type="AlphaFoldDB" id="A0A9P3GKF7"/>
<proteinExistence type="predicted"/>
<dbReference type="EMBL" id="BPQB01000061">
    <property type="protein sequence ID" value="GJE96606.1"/>
    <property type="molecule type" value="Genomic_DNA"/>
</dbReference>
<accession>A0A9P3GKF7</accession>
<evidence type="ECO:0000313" key="1">
    <source>
        <dbReference type="EMBL" id="GJE96606.1"/>
    </source>
</evidence>
<evidence type="ECO:0000313" key="2">
    <source>
        <dbReference type="Proteomes" id="UP000703269"/>
    </source>
</evidence>
<protein>
    <submittedName>
        <fullName evidence="1">Uncharacterized protein</fullName>
    </submittedName>
</protein>
<comment type="caution">
    <text evidence="1">The sequence shown here is derived from an EMBL/GenBank/DDBJ whole genome shotgun (WGS) entry which is preliminary data.</text>
</comment>
<dbReference type="Proteomes" id="UP000703269">
    <property type="component" value="Unassembled WGS sequence"/>
</dbReference>
<dbReference type="OrthoDB" id="3197992at2759"/>
<organism evidence="1 2">
    <name type="scientific">Phanerochaete sordida</name>
    <dbReference type="NCBI Taxonomy" id="48140"/>
    <lineage>
        <taxon>Eukaryota</taxon>
        <taxon>Fungi</taxon>
        <taxon>Dikarya</taxon>
        <taxon>Basidiomycota</taxon>
        <taxon>Agaricomycotina</taxon>
        <taxon>Agaricomycetes</taxon>
        <taxon>Polyporales</taxon>
        <taxon>Phanerochaetaceae</taxon>
        <taxon>Phanerochaete</taxon>
    </lineage>
</organism>
<name>A0A9P3GKF7_9APHY</name>